<dbReference type="Proteomes" id="UP000249769">
    <property type="component" value="Unassembled WGS sequence"/>
</dbReference>
<name>A0A2W5F9R8_9HYPH</name>
<evidence type="ECO:0000313" key="2">
    <source>
        <dbReference type="Proteomes" id="UP000249769"/>
    </source>
</evidence>
<protein>
    <recommendedName>
        <fullName evidence="3">Serine aminopeptidase S33 domain-containing protein</fullName>
    </recommendedName>
</protein>
<comment type="caution">
    <text evidence="1">The sequence shown here is derived from an EMBL/GenBank/DDBJ whole genome shotgun (WGS) entry which is preliminary data.</text>
</comment>
<evidence type="ECO:0008006" key="3">
    <source>
        <dbReference type="Google" id="ProtNLM"/>
    </source>
</evidence>
<dbReference type="InterPro" id="IPR029058">
    <property type="entry name" value="AB_hydrolase_fold"/>
</dbReference>
<dbReference type="AlphaFoldDB" id="A0A2W5F9R8"/>
<evidence type="ECO:0000313" key="1">
    <source>
        <dbReference type="EMBL" id="PZP52821.1"/>
    </source>
</evidence>
<proteinExistence type="predicted"/>
<organism evidence="1 2">
    <name type="scientific">Agrobacterium fabrum</name>
    <dbReference type="NCBI Taxonomy" id="1176649"/>
    <lineage>
        <taxon>Bacteria</taxon>
        <taxon>Pseudomonadati</taxon>
        <taxon>Pseudomonadota</taxon>
        <taxon>Alphaproteobacteria</taxon>
        <taxon>Hyphomicrobiales</taxon>
        <taxon>Rhizobiaceae</taxon>
        <taxon>Rhizobium/Agrobacterium group</taxon>
        <taxon>Agrobacterium</taxon>
        <taxon>Agrobacterium tumefaciens complex</taxon>
    </lineage>
</organism>
<dbReference type="EMBL" id="QFOL01000038">
    <property type="protein sequence ID" value="PZP52821.1"/>
    <property type="molecule type" value="Genomic_DNA"/>
</dbReference>
<dbReference type="Gene3D" id="3.40.50.1820">
    <property type="entry name" value="alpha/beta hydrolase"/>
    <property type="match status" value="2"/>
</dbReference>
<accession>A0A2W5F9R8</accession>
<dbReference type="InterPro" id="IPR053145">
    <property type="entry name" value="AB_hydrolase_Est10"/>
</dbReference>
<sequence>MVEPNTGTMMARSMAIDISEHAGSDPSLDTLSLSGIASNGAIAHPVSFGGLTGIFHPAREEARQAHAVLFVSPWGMEELCSRKFQRVLAERLADCGVASLRFDYLGAGDAFDPDDAGRTADWLSDTRAALACLKRLSGCADVIVVAQGLGCLMAAQALADVAEAGSMAFLAPVVSGRAYLRELAMWSSMIDDGLGLRPGQRMAEAGSIAGMTMPGGVADAIKKANLSNLTVAPARAILVLSRPGRATDADFARHLATIGGTVQEAEFSGYDDLVSSPTLSKISDDVVKRLVDWVLSQTHAGSPTTSGEDVTLNAAQHGRGFFEQPVQFGEGGRLFGVLCTPDDREVVSSVLLLGAAYDRHAGWGRLSVQMARILAREGVASLRFDAANIADSPPVKNVPDQVLYDVAQNDDVAAALDFLGMRGKGPFIAAGRCSGAYLAFNGALADDRIGAVVAVNPVVFHWRKGRSVDEALHKRPRSFGEYSQRFRQGATFKRLISGDVDVVSAGLNIAKATMKRLSTKTARLFRRGSEEGRAVFSAFDRLKAKGIAIRLLYSDNDDGLEHFQYYFDANGEGLAAYRNVSLTIIPDADHNLSTPQAKDIYIEAVKRLALEGKPPAGTQ</sequence>
<dbReference type="PANTHER" id="PTHR43265:SF1">
    <property type="entry name" value="ESTERASE ESTD"/>
    <property type="match status" value="1"/>
</dbReference>
<dbReference type="SUPFAM" id="SSF53474">
    <property type="entry name" value="alpha/beta-Hydrolases"/>
    <property type="match status" value="2"/>
</dbReference>
<reference evidence="1 2" key="1">
    <citation type="submission" date="2017-08" db="EMBL/GenBank/DDBJ databases">
        <title>Infants hospitalized years apart are colonized by the same room-sourced microbial strains.</title>
        <authorList>
            <person name="Brooks B."/>
            <person name="Olm M.R."/>
            <person name="Firek B.A."/>
            <person name="Baker R."/>
            <person name="Thomas B.C."/>
            <person name="Morowitz M.J."/>
            <person name="Banfield J.F."/>
        </authorList>
    </citation>
    <scope>NUCLEOTIDE SEQUENCE [LARGE SCALE GENOMIC DNA]</scope>
    <source>
        <strain evidence="1">S2_009_000_R2_73</strain>
    </source>
</reference>
<dbReference type="GO" id="GO:0052689">
    <property type="term" value="F:carboxylic ester hydrolase activity"/>
    <property type="evidence" value="ECO:0007669"/>
    <property type="project" value="TreeGrafter"/>
</dbReference>
<gene>
    <name evidence="1" type="ORF">DI595_05800</name>
</gene>
<dbReference type="PANTHER" id="PTHR43265">
    <property type="entry name" value="ESTERASE ESTD"/>
    <property type="match status" value="1"/>
</dbReference>